<dbReference type="HOGENOM" id="CLU_003690_4_1_1"/>
<dbReference type="Gene3D" id="1.20.1050.60">
    <property type="entry name" value="alpha-1,2-mannosidase"/>
    <property type="match status" value="1"/>
</dbReference>
<organism evidence="4 5">
    <name type="scientific">Galerina marginata (strain CBS 339.88)</name>
    <dbReference type="NCBI Taxonomy" id="685588"/>
    <lineage>
        <taxon>Eukaryota</taxon>
        <taxon>Fungi</taxon>
        <taxon>Dikarya</taxon>
        <taxon>Basidiomycota</taxon>
        <taxon>Agaricomycotina</taxon>
        <taxon>Agaricomycetes</taxon>
        <taxon>Agaricomycetidae</taxon>
        <taxon>Agaricales</taxon>
        <taxon>Agaricineae</taxon>
        <taxon>Strophariaceae</taxon>
        <taxon>Galerina</taxon>
    </lineage>
</organism>
<dbReference type="GO" id="GO:0005634">
    <property type="term" value="C:nucleus"/>
    <property type="evidence" value="ECO:0007669"/>
    <property type="project" value="TreeGrafter"/>
</dbReference>
<dbReference type="InterPro" id="IPR012939">
    <property type="entry name" value="Glyco_hydro_92"/>
</dbReference>
<keyword evidence="5" id="KW-1185">Reference proteome</keyword>
<dbReference type="GO" id="GO:0006516">
    <property type="term" value="P:glycoprotein catabolic process"/>
    <property type="evidence" value="ECO:0007669"/>
    <property type="project" value="TreeGrafter"/>
</dbReference>
<evidence type="ECO:0000259" key="2">
    <source>
        <dbReference type="Pfam" id="PF07971"/>
    </source>
</evidence>
<dbReference type="GO" id="GO:0000224">
    <property type="term" value="F:peptide-N4-(N-acetyl-beta-glucosaminyl)asparagine amidase activity"/>
    <property type="evidence" value="ECO:0007669"/>
    <property type="project" value="TreeGrafter"/>
</dbReference>
<keyword evidence="1" id="KW-0732">Signal</keyword>
<evidence type="ECO:0000256" key="1">
    <source>
        <dbReference type="SAM" id="SignalP"/>
    </source>
</evidence>
<dbReference type="InterPro" id="IPR005887">
    <property type="entry name" value="GH92_a_mannosidase_put"/>
</dbReference>
<dbReference type="Proteomes" id="UP000027222">
    <property type="component" value="Unassembled WGS sequence"/>
</dbReference>
<evidence type="ECO:0000259" key="3">
    <source>
        <dbReference type="Pfam" id="PF17678"/>
    </source>
</evidence>
<dbReference type="PROSITE" id="PS51257">
    <property type="entry name" value="PROKAR_LIPOPROTEIN"/>
    <property type="match status" value="1"/>
</dbReference>
<dbReference type="InterPro" id="IPR008928">
    <property type="entry name" value="6-hairpin_glycosidase_sf"/>
</dbReference>
<dbReference type="Pfam" id="PF17678">
    <property type="entry name" value="Glyco_hydro_92N"/>
    <property type="match status" value="1"/>
</dbReference>
<dbReference type="SUPFAM" id="SSF48208">
    <property type="entry name" value="Six-hairpin glycosidases"/>
    <property type="match status" value="1"/>
</dbReference>
<dbReference type="Gene3D" id="3.30.2080.10">
    <property type="entry name" value="GH92 mannosidase domain"/>
    <property type="match status" value="1"/>
</dbReference>
<dbReference type="InterPro" id="IPR050883">
    <property type="entry name" value="PNGase"/>
</dbReference>
<dbReference type="GO" id="GO:0005829">
    <property type="term" value="C:cytosol"/>
    <property type="evidence" value="ECO:0007669"/>
    <property type="project" value="TreeGrafter"/>
</dbReference>
<proteinExistence type="predicted"/>
<dbReference type="Gene3D" id="2.70.98.10">
    <property type="match status" value="1"/>
</dbReference>
<dbReference type="InterPro" id="IPR014718">
    <property type="entry name" value="GH-type_carb-bd"/>
</dbReference>
<dbReference type="NCBIfam" id="TIGR01180">
    <property type="entry name" value="aman2_put"/>
    <property type="match status" value="1"/>
</dbReference>
<reference evidence="5" key="1">
    <citation type="journal article" date="2014" name="Proc. Natl. Acad. Sci. U.S.A.">
        <title>Extensive sampling of basidiomycete genomes demonstrates inadequacy of the white-rot/brown-rot paradigm for wood decay fungi.</title>
        <authorList>
            <person name="Riley R."/>
            <person name="Salamov A.A."/>
            <person name="Brown D.W."/>
            <person name="Nagy L.G."/>
            <person name="Floudas D."/>
            <person name="Held B.W."/>
            <person name="Levasseur A."/>
            <person name="Lombard V."/>
            <person name="Morin E."/>
            <person name="Otillar R."/>
            <person name="Lindquist E.A."/>
            <person name="Sun H."/>
            <person name="LaButti K.M."/>
            <person name="Schmutz J."/>
            <person name="Jabbour D."/>
            <person name="Luo H."/>
            <person name="Baker S.E."/>
            <person name="Pisabarro A.G."/>
            <person name="Walton J.D."/>
            <person name="Blanchette R.A."/>
            <person name="Henrissat B."/>
            <person name="Martin F."/>
            <person name="Cullen D."/>
            <person name="Hibbett D.S."/>
            <person name="Grigoriev I.V."/>
        </authorList>
    </citation>
    <scope>NUCLEOTIDE SEQUENCE [LARGE SCALE GENOMIC DNA]</scope>
    <source>
        <strain evidence="5">CBS 339.88</strain>
    </source>
</reference>
<evidence type="ECO:0008006" key="6">
    <source>
        <dbReference type="Google" id="ProtNLM"/>
    </source>
</evidence>
<name>A0A067T7T0_GALM3</name>
<sequence>MQKVQALVLPLVLSSCFISSVYGQPSPNVQKRISQAIANAAKSSSIDYTAFVNPYIGTDNFGDVCPGASIPFGMAKFSTDMTGYAPAGYVTDPTQFVRGLSPLHDSGTGSSLGTYGNFEIMPLLCPGGFNTCTTKLAARQRLRKNNTDDASPGYFALTLNNNIKMEATATRRAGLERFTFPSGSKPYFVLDLANDLPASFAGGQLTIDPNKGRVTIGGSWGSSFGPGRFNYKAFACYDLLDGGNQKLSEFGVWTGDSVGLDAKGLGQTHLNLSVNLIGGVYESGALFSFDNKPETVNIRVGVSFRSEDQACANAESEVGSSTFEEIQAQAKALWQEKLSKIEIDVPNTPANVTEMLYSSLYRASLTPNNATGETQGVFANTTSFYFDSLYCSWDTFRTFYPLMALHSPVEFAQIVDNYIDGWRKNGWMPECRANNLPGWTQGGSSADNIVSHFAVNYHNEASRLGIDLNELYAALVTDAEVNPPEWNIQGRQANVYNQFGFVPFAVLDVSSTGRQTREGSRTLEYAFEDFGIRQVAQLLGKTDDVAKYTQRSLSYRNVWNPDIVSDGFKGFSQKRFSNGTFSFQDPINCSPKDKNDTRSCSLQGNNINGFYESSSWEYSWYAPHDTAHLIELMGGNDTFVKRLDHFFSAGYYAAGNEPSFQTPIGYHYANQPAKSVDSVRQAVFENFDITPAGLPGNDDQAAMATFLSFHLLGLYPVPSTTQLLVVSPFTPKYTIHNSFLNVSTTVTTVNFDPKSVQKTIPRGTAAYVKSVTVNGVPSASRCHLDFYDTFRLGGEVVITLTSDKSEANDCLGSLPESISTGGFSKAR</sequence>
<accession>A0A067T7T0</accession>
<dbReference type="Gene3D" id="1.20.1610.10">
    <property type="entry name" value="alpha-1,2-mannosidases domains"/>
    <property type="match status" value="1"/>
</dbReference>
<dbReference type="AlphaFoldDB" id="A0A067T7T0"/>
<dbReference type="PANTHER" id="PTHR12143:SF25">
    <property type="entry name" value="FAMILY PROTEIN, PUTATIVE (AFU_ORTHOLOGUE AFUA_1G10790)-RELATED"/>
    <property type="match status" value="1"/>
</dbReference>
<dbReference type="STRING" id="685588.A0A067T7T0"/>
<protein>
    <recommendedName>
        <fullName evidence="6">Glycoside hydrolase family 92 protein</fullName>
    </recommendedName>
</protein>
<dbReference type="Pfam" id="PF07971">
    <property type="entry name" value="Glyco_hydro_92"/>
    <property type="match status" value="1"/>
</dbReference>
<feature type="domain" description="Glycosyl hydrolase family 92 N-terminal" evidence="3">
    <location>
        <begin position="51"/>
        <end position="303"/>
    </location>
</feature>
<evidence type="ECO:0000313" key="4">
    <source>
        <dbReference type="EMBL" id="KDR75043.1"/>
    </source>
</evidence>
<dbReference type="GO" id="GO:0005975">
    <property type="term" value="P:carbohydrate metabolic process"/>
    <property type="evidence" value="ECO:0007669"/>
    <property type="project" value="InterPro"/>
</dbReference>
<feature type="domain" description="Glycosyl hydrolase family 92" evidence="2">
    <location>
        <begin position="309"/>
        <end position="801"/>
    </location>
</feature>
<dbReference type="InterPro" id="IPR041371">
    <property type="entry name" value="GH92_N"/>
</dbReference>
<evidence type="ECO:0000313" key="5">
    <source>
        <dbReference type="Proteomes" id="UP000027222"/>
    </source>
</evidence>
<dbReference type="OrthoDB" id="449263at2759"/>
<gene>
    <name evidence="4" type="ORF">GALMADRAFT_523002</name>
</gene>
<dbReference type="EMBL" id="KL142381">
    <property type="protein sequence ID" value="KDR75043.1"/>
    <property type="molecule type" value="Genomic_DNA"/>
</dbReference>
<dbReference type="PANTHER" id="PTHR12143">
    <property type="entry name" value="PEPTIDE N-GLYCANASE PNGASE -RELATED"/>
    <property type="match status" value="1"/>
</dbReference>
<feature type="chain" id="PRO_5001648950" description="Glycoside hydrolase family 92 protein" evidence="1">
    <location>
        <begin position="24"/>
        <end position="827"/>
    </location>
</feature>
<dbReference type="GO" id="GO:0030246">
    <property type="term" value="F:carbohydrate binding"/>
    <property type="evidence" value="ECO:0007669"/>
    <property type="project" value="InterPro"/>
</dbReference>
<feature type="signal peptide" evidence="1">
    <location>
        <begin position="1"/>
        <end position="23"/>
    </location>
</feature>